<evidence type="ECO:0000313" key="13">
    <source>
        <dbReference type="EMBL" id="ATQ76187.1"/>
    </source>
</evidence>
<comment type="subcellular location">
    <subcellularLocation>
        <location evidence="1">Membrane</location>
        <topology evidence="1">Multi-pass membrane protein</topology>
    </subcellularLocation>
</comment>
<dbReference type="AlphaFoldDB" id="A0A2D2DMH4"/>
<dbReference type="GO" id="GO:0001508">
    <property type="term" value="P:action potential"/>
    <property type="evidence" value="ECO:0007669"/>
    <property type="project" value="TreeGrafter"/>
</dbReference>
<dbReference type="Proteomes" id="UP000229897">
    <property type="component" value="Chromosome"/>
</dbReference>
<dbReference type="KEGG" id="mass:CR152_17840"/>
<evidence type="ECO:0000256" key="3">
    <source>
        <dbReference type="ARBA" id="ARBA00022538"/>
    </source>
</evidence>
<keyword evidence="2" id="KW-0813">Transport</keyword>
<keyword evidence="5" id="KW-0631">Potassium channel</keyword>
<evidence type="ECO:0000256" key="6">
    <source>
        <dbReference type="ARBA" id="ARBA00022958"/>
    </source>
</evidence>
<evidence type="ECO:0000256" key="8">
    <source>
        <dbReference type="ARBA" id="ARBA00023065"/>
    </source>
</evidence>
<dbReference type="Gene3D" id="1.10.287.70">
    <property type="match status" value="1"/>
</dbReference>
<evidence type="ECO:0000256" key="5">
    <source>
        <dbReference type="ARBA" id="ARBA00022826"/>
    </source>
</evidence>
<keyword evidence="3" id="KW-0633">Potassium transport</keyword>
<dbReference type="SUPFAM" id="SSF81324">
    <property type="entry name" value="Voltage-gated potassium channels"/>
    <property type="match status" value="1"/>
</dbReference>
<keyword evidence="7 11" id="KW-1133">Transmembrane helix</keyword>
<feature type="transmembrane region" description="Helical" evidence="11">
    <location>
        <begin position="105"/>
        <end position="126"/>
    </location>
</feature>
<dbReference type="InterPro" id="IPR005821">
    <property type="entry name" value="Ion_trans_dom"/>
</dbReference>
<evidence type="ECO:0000256" key="10">
    <source>
        <dbReference type="ARBA" id="ARBA00023303"/>
    </source>
</evidence>
<feature type="transmembrane region" description="Helical" evidence="11">
    <location>
        <begin position="197"/>
        <end position="219"/>
    </location>
</feature>
<evidence type="ECO:0000256" key="2">
    <source>
        <dbReference type="ARBA" id="ARBA00022448"/>
    </source>
</evidence>
<reference evidence="13" key="1">
    <citation type="submission" date="2017-10" db="EMBL/GenBank/DDBJ databases">
        <title>Massilia psychrophilum sp. nov., a novel purple-pigmented bacterium isolated from Tianshan glacier, Xinjiang Municipality, China.</title>
        <authorList>
            <person name="Wang H."/>
        </authorList>
    </citation>
    <scope>NUCLEOTIDE SEQUENCE [LARGE SCALE GENOMIC DNA]</scope>
    <source>
        <strain evidence="13">B2</strain>
    </source>
</reference>
<dbReference type="PANTHER" id="PTHR11537">
    <property type="entry name" value="VOLTAGE-GATED POTASSIUM CHANNEL"/>
    <property type="match status" value="1"/>
</dbReference>
<evidence type="ECO:0000256" key="1">
    <source>
        <dbReference type="ARBA" id="ARBA00004141"/>
    </source>
</evidence>
<dbReference type="OrthoDB" id="9799090at2"/>
<organism evidence="13 14">
    <name type="scientific">Massilia violaceinigra</name>
    <dbReference type="NCBI Taxonomy" id="2045208"/>
    <lineage>
        <taxon>Bacteria</taxon>
        <taxon>Pseudomonadati</taxon>
        <taxon>Pseudomonadota</taxon>
        <taxon>Betaproteobacteria</taxon>
        <taxon>Burkholderiales</taxon>
        <taxon>Oxalobacteraceae</taxon>
        <taxon>Telluria group</taxon>
        <taxon>Massilia</taxon>
    </lineage>
</organism>
<evidence type="ECO:0000256" key="11">
    <source>
        <dbReference type="SAM" id="Phobius"/>
    </source>
</evidence>
<keyword evidence="9 11" id="KW-0472">Membrane</keyword>
<name>A0A2D2DMH4_9BURK</name>
<feature type="transmembrane region" description="Helical" evidence="11">
    <location>
        <begin position="72"/>
        <end position="93"/>
    </location>
</feature>
<dbReference type="EMBL" id="CP024608">
    <property type="protein sequence ID" value="ATQ76187.1"/>
    <property type="molecule type" value="Genomic_DNA"/>
</dbReference>
<evidence type="ECO:0000256" key="9">
    <source>
        <dbReference type="ARBA" id="ARBA00023136"/>
    </source>
</evidence>
<dbReference type="GO" id="GO:0008076">
    <property type="term" value="C:voltage-gated potassium channel complex"/>
    <property type="evidence" value="ECO:0007669"/>
    <property type="project" value="InterPro"/>
</dbReference>
<protein>
    <submittedName>
        <fullName evidence="13">Ion transporter</fullName>
    </submittedName>
</protein>
<dbReference type="GO" id="GO:0005249">
    <property type="term" value="F:voltage-gated potassium channel activity"/>
    <property type="evidence" value="ECO:0007669"/>
    <property type="project" value="InterPro"/>
</dbReference>
<dbReference type="Pfam" id="PF00520">
    <property type="entry name" value="Ion_trans"/>
    <property type="match status" value="1"/>
</dbReference>
<dbReference type="PANTHER" id="PTHR11537:SF254">
    <property type="entry name" value="POTASSIUM VOLTAGE-GATED CHANNEL PROTEIN SHAB"/>
    <property type="match status" value="1"/>
</dbReference>
<dbReference type="PRINTS" id="PR00169">
    <property type="entry name" value="KCHANNEL"/>
</dbReference>
<keyword evidence="4 11" id="KW-0812">Transmembrane</keyword>
<evidence type="ECO:0000256" key="7">
    <source>
        <dbReference type="ARBA" id="ARBA00022989"/>
    </source>
</evidence>
<feature type="transmembrane region" description="Helical" evidence="11">
    <location>
        <begin position="138"/>
        <end position="159"/>
    </location>
</feature>
<evidence type="ECO:0000256" key="4">
    <source>
        <dbReference type="ARBA" id="ARBA00022692"/>
    </source>
</evidence>
<evidence type="ECO:0000259" key="12">
    <source>
        <dbReference type="Pfam" id="PF00520"/>
    </source>
</evidence>
<proteinExistence type="predicted"/>
<gene>
    <name evidence="13" type="ORF">CR152_17840</name>
</gene>
<keyword evidence="10" id="KW-0407">Ion channel</keyword>
<dbReference type="InterPro" id="IPR028325">
    <property type="entry name" value="VG_K_chnl"/>
</dbReference>
<feature type="transmembrane region" description="Helical" evidence="11">
    <location>
        <begin position="12"/>
        <end position="34"/>
    </location>
</feature>
<keyword evidence="8" id="KW-0406">Ion transport</keyword>
<feature type="domain" description="Ion transport" evidence="12">
    <location>
        <begin position="11"/>
        <end position="224"/>
    </location>
</feature>
<keyword evidence="14" id="KW-1185">Reference proteome</keyword>
<keyword evidence="6" id="KW-0630">Potassium</keyword>
<evidence type="ECO:0000313" key="14">
    <source>
        <dbReference type="Proteomes" id="UP000229897"/>
    </source>
</evidence>
<sequence length="265" mass="29736">MIFEADTSTGKTFDVLLVAVILLSIVVVLLDSVPSMVGRFGRPLNVMEWTFTLLFTVEYVARLCCVRHPWRYATSFFGVIDLISVLPTYFALLVPEVSAFLDIRILRLLRIFRIFKLTLYITEYIRLGRALRASGRKILIFLSVVMMAVLILGTVMYVVEGPENGFTSIPMAMYWATVTMTTVGYGDLTPQTTLGRFIASFMMLLGWGVLAVPTGIVTAEMTSQRMNWKPTTRTCPSCLSEGHEPEAKFCKDCGEPLPAYEYDTS</sequence>
<accession>A0A2D2DMH4</accession>